<feature type="non-terminal residue" evidence="1">
    <location>
        <position position="117"/>
    </location>
</feature>
<feature type="non-terminal residue" evidence="1">
    <location>
        <position position="1"/>
    </location>
</feature>
<protein>
    <submittedName>
        <fullName evidence="1">Uncharacterized protein</fullName>
    </submittedName>
</protein>
<reference evidence="1" key="1">
    <citation type="submission" date="2016-05" db="EMBL/GenBank/DDBJ databases">
        <authorList>
            <person name="Lavstsen T."/>
            <person name="Jespersen J.S."/>
        </authorList>
    </citation>
    <scope>NUCLEOTIDE SEQUENCE</scope>
    <source>
        <tissue evidence="1">Brain</tissue>
    </source>
</reference>
<organism evidence="1">
    <name type="scientific">Iconisemion striatum</name>
    <dbReference type="NCBI Taxonomy" id="60296"/>
    <lineage>
        <taxon>Eukaryota</taxon>
        <taxon>Metazoa</taxon>
        <taxon>Chordata</taxon>
        <taxon>Craniata</taxon>
        <taxon>Vertebrata</taxon>
        <taxon>Euteleostomi</taxon>
        <taxon>Actinopterygii</taxon>
        <taxon>Neopterygii</taxon>
        <taxon>Teleostei</taxon>
        <taxon>Neoteleostei</taxon>
        <taxon>Acanthomorphata</taxon>
        <taxon>Ovalentaria</taxon>
        <taxon>Atherinomorphae</taxon>
        <taxon>Cyprinodontiformes</taxon>
        <taxon>Nothobranchiidae</taxon>
        <taxon>Iconisemion</taxon>
    </lineage>
</organism>
<proteinExistence type="predicted"/>
<reference evidence="1" key="2">
    <citation type="submission" date="2016-06" db="EMBL/GenBank/DDBJ databases">
        <title>The genome of a short-lived fish provides insights into sex chromosome evolution and the genetic control of aging.</title>
        <authorList>
            <person name="Reichwald K."/>
            <person name="Felder M."/>
            <person name="Petzold A."/>
            <person name="Koch P."/>
            <person name="Groth M."/>
            <person name="Platzer M."/>
        </authorList>
    </citation>
    <scope>NUCLEOTIDE SEQUENCE</scope>
    <source>
        <tissue evidence="1">Brain</tissue>
    </source>
</reference>
<name>A0A1A7XXL5_9TELE</name>
<gene>
    <name evidence="1" type="primary">CR392001.1</name>
</gene>
<accession>A0A1A7XXL5</accession>
<dbReference type="AlphaFoldDB" id="A0A1A7XXL5"/>
<dbReference type="EMBL" id="HADX01000268">
    <property type="protein sequence ID" value="SBP22500.1"/>
    <property type="molecule type" value="Transcribed_RNA"/>
</dbReference>
<sequence>TVAAETQNANHDNGPVLHDHHSVHPHFLHHCVVHWGHCQEKAQTTACCVFSRKTFHQSDLYTSRALRSAGQIAADPAHPGHGLFKPLPSGWRFRSIWTRTSHTTKQLFPSAVGHQIT</sequence>
<evidence type="ECO:0000313" key="1">
    <source>
        <dbReference type="EMBL" id="SBP22500.1"/>
    </source>
</evidence>